<reference evidence="1 2" key="1">
    <citation type="submission" date="2024-09" db="EMBL/GenBank/DDBJ databases">
        <authorList>
            <person name="Lee S.D."/>
        </authorList>
    </citation>
    <scope>NUCLEOTIDE SEQUENCE [LARGE SCALE GENOMIC DNA]</scope>
    <source>
        <strain evidence="1 2">N1-5</strain>
    </source>
</reference>
<evidence type="ECO:0000313" key="1">
    <source>
        <dbReference type="EMBL" id="MFC1399908.1"/>
    </source>
</evidence>
<gene>
    <name evidence="1" type="ORF">ACEZDJ_01215</name>
</gene>
<keyword evidence="2" id="KW-1185">Reference proteome</keyword>
<sequence>MIAEVGRGETRVFVYFQGKLGGEIGLPKTSGSPAMSFDVTVVELLPGQEGLYPSMQSVSLGKYGVIELQTTDTHGTYKQTVDALTNALNLHPEDFHHQLSENPQWAGKRVEGPNVSNVFKRTFYQVAFKFQATKRESSVGCILVLPKPVWDSWRPFLGDPEIVEQADGTQRLWDGSGSDPSDWIYVFDVANLPGEAGSPAPLAVELVIGTDAATLSKAALDIAPQKAVAGQGSQDAVLTALHRRLKTNLPGLGF</sequence>
<protein>
    <submittedName>
        <fullName evidence="1">Uncharacterized protein</fullName>
    </submittedName>
</protein>
<dbReference type="Proteomes" id="UP001592528">
    <property type="component" value="Unassembled WGS sequence"/>
</dbReference>
<evidence type="ECO:0000313" key="2">
    <source>
        <dbReference type="Proteomes" id="UP001592528"/>
    </source>
</evidence>
<dbReference type="RefSeq" id="WP_157623619.1">
    <property type="nucleotide sequence ID" value="NZ_JBHEZZ010000001.1"/>
</dbReference>
<organism evidence="1 2">
    <name type="scientific">Streptacidiphilus cavernicola</name>
    <dbReference type="NCBI Taxonomy" id="3342716"/>
    <lineage>
        <taxon>Bacteria</taxon>
        <taxon>Bacillati</taxon>
        <taxon>Actinomycetota</taxon>
        <taxon>Actinomycetes</taxon>
        <taxon>Kitasatosporales</taxon>
        <taxon>Streptomycetaceae</taxon>
        <taxon>Streptacidiphilus</taxon>
    </lineage>
</organism>
<proteinExistence type="predicted"/>
<comment type="caution">
    <text evidence="1">The sequence shown here is derived from an EMBL/GenBank/DDBJ whole genome shotgun (WGS) entry which is preliminary data.</text>
</comment>
<dbReference type="EMBL" id="JBHEZZ010000001">
    <property type="protein sequence ID" value="MFC1399908.1"/>
    <property type="molecule type" value="Genomic_DNA"/>
</dbReference>
<name>A0ABV6UEM6_9ACTN</name>
<accession>A0ABV6UEM6</accession>